<organism evidence="4 5">
    <name type="scientific">Phlyctema vagabunda</name>
    <dbReference type="NCBI Taxonomy" id="108571"/>
    <lineage>
        <taxon>Eukaryota</taxon>
        <taxon>Fungi</taxon>
        <taxon>Dikarya</taxon>
        <taxon>Ascomycota</taxon>
        <taxon>Pezizomycotina</taxon>
        <taxon>Leotiomycetes</taxon>
        <taxon>Helotiales</taxon>
        <taxon>Dermateaceae</taxon>
        <taxon>Phlyctema</taxon>
    </lineage>
</organism>
<dbReference type="Pfam" id="PF01073">
    <property type="entry name" value="3Beta_HSD"/>
    <property type="match status" value="1"/>
</dbReference>
<protein>
    <submittedName>
        <fullName evidence="4">3-beta hydroxysteroid dehydrogenase/isomerase</fullName>
    </submittedName>
</protein>
<evidence type="ECO:0000313" key="4">
    <source>
        <dbReference type="EMBL" id="KAL3417621.1"/>
    </source>
</evidence>
<dbReference type="InterPro" id="IPR002225">
    <property type="entry name" value="3Beta_OHSteriod_DH/Estase"/>
</dbReference>
<name>A0ABR4P3G3_9HELO</name>
<evidence type="ECO:0000256" key="1">
    <source>
        <dbReference type="ARBA" id="ARBA00009219"/>
    </source>
</evidence>
<dbReference type="PANTHER" id="PTHR43245:SF51">
    <property type="entry name" value="SHORT CHAIN DEHYDROGENASE_REDUCTASE FAMILY 42E, MEMBER 2"/>
    <property type="match status" value="1"/>
</dbReference>
<dbReference type="Gene3D" id="3.40.50.720">
    <property type="entry name" value="NAD(P)-binding Rossmann-like Domain"/>
    <property type="match status" value="1"/>
</dbReference>
<sequence length="379" mass="41839">MATTRQSSAKSAAAPKRPLGKVLVIGGCGFLGHHIVELLQRSYNASVSVIDLRTSSNRKDGVTYVDGDITKLESLLPVFEQIRPDVVIHTASPTLAGGSRELYYKVNVEGTKCVIEACQKTGVKALVYTSSASVVSDNSSDLINADERWPVIRGKKQTEYYSETKAQAEALAIAANRSATAPKLLTAAIRPATIFGPGDVQLIPNMLNVYYEGKTGFQLGENTNLFDFTYVENVAHGHLLAALALLATTTLATPPLDHEKVDGEVFFVTNDSPVYFWDFARALWAAAGSDKGTEHVWVIGQDNGLMLASAMEWVYWALRRTPKLTRRQVRYSSMTRYYDITKAKQRLGYEPIVPLADGIERSVKWFQELRLQEGQKKSQ</sequence>
<comment type="similarity">
    <text evidence="1">Belongs to the 3-beta-HSD family.</text>
</comment>
<accession>A0ABR4P3G3</accession>
<evidence type="ECO:0000259" key="3">
    <source>
        <dbReference type="Pfam" id="PF01073"/>
    </source>
</evidence>
<gene>
    <name evidence="4" type="ORF">PVAG01_10631</name>
</gene>
<dbReference type="EMBL" id="JBFCZG010000010">
    <property type="protein sequence ID" value="KAL3417621.1"/>
    <property type="molecule type" value="Genomic_DNA"/>
</dbReference>
<dbReference type="SUPFAM" id="SSF51735">
    <property type="entry name" value="NAD(P)-binding Rossmann-fold domains"/>
    <property type="match status" value="1"/>
</dbReference>
<comment type="caution">
    <text evidence="4">The sequence shown here is derived from an EMBL/GenBank/DDBJ whole genome shotgun (WGS) entry which is preliminary data.</text>
</comment>
<keyword evidence="5" id="KW-1185">Reference proteome</keyword>
<dbReference type="InterPro" id="IPR036291">
    <property type="entry name" value="NAD(P)-bd_dom_sf"/>
</dbReference>
<evidence type="ECO:0000256" key="2">
    <source>
        <dbReference type="ARBA" id="ARBA00023002"/>
    </source>
</evidence>
<reference evidence="4 5" key="1">
    <citation type="submission" date="2024-06" db="EMBL/GenBank/DDBJ databases">
        <title>Complete genome of Phlyctema vagabunda strain 19-DSS-EL-015.</title>
        <authorList>
            <person name="Fiorenzani C."/>
        </authorList>
    </citation>
    <scope>NUCLEOTIDE SEQUENCE [LARGE SCALE GENOMIC DNA]</scope>
    <source>
        <strain evidence="4 5">19-DSS-EL-015</strain>
    </source>
</reference>
<proteinExistence type="inferred from homology"/>
<dbReference type="InterPro" id="IPR050177">
    <property type="entry name" value="Lipid_A_modif_metabolic_enz"/>
</dbReference>
<feature type="domain" description="3-beta hydroxysteroid dehydrogenase/isomerase" evidence="3">
    <location>
        <begin position="23"/>
        <end position="293"/>
    </location>
</feature>
<dbReference type="PANTHER" id="PTHR43245">
    <property type="entry name" value="BIFUNCTIONAL POLYMYXIN RESISTANCE PROTEIN ARNA"/>
    <property type="match status" value="1"/>
</dbReference>
<dbReference type="Proteomes" id="UP001629113">
    <property type="component" value="Unassembled WGS sequence"/>
</dbReference>
<evidence type="ECO:0000313" key="5">
    <source>
        <dbReference type="Proteomes" id="UP001629113"/>
    </source>
</evidence>
<keyword evidence="2" id="KW-0560">Oxidoreductase</keyword>